<sequence length="948" mass="100504">MSRPNYFQQSNSEDFYDPANWSNGTIPQQNTCDDTTLWGSECDPLVAVANAAAYGQISSLTVGPYATLKITATGDSNTAGNVFAVHAFEVLRGGELIIDTPAKVELGLFTENSGTVTIVNNNNNVVFDGNSLNGDGTLNLINSTLGSASQPLNLTAPGCNYGGLNISLQGGSTLYTGWYSAGQSVTFDPTTVNTLVLNGSQDNDTATIYGYSENAHIAIDPANGQTPVSAAFSANDDGSYSLTVTMSGGHTVVVGSVHTADGFVPGDAAIAVDASGNYYVDDSNAAGAGVDYSTTDEAQFLAAVAEHTQTVGGDPSQYTDGTYSAHSGMANDHFIGTGTAENPANWYDTSNWDRGDIPQNGHSCWQASIEGWNGPVYVEASQATTVQFVSLSIMQNATLLVNAPAGENPESYVFATQGVEIRGNGALIIDTAAPVELGGVSAIDGTLTIKNNDGNVIFDQSSINGGGTLNLDNATLGTAEHSLSVNVPTLNMADNSKFYASFYGTPHTVNFDNSINEVVLNGNESTIGTAFNNVSANTRFAVDKDSGLTLTSAVYSQNTDGSYALTMKFSNGHTTTISDIHATAGFTPGATTISKDVDGDWIVLNEGPCFLQGTLIHTDHGDVAVEDLTIGDMISVVGDHAAFRPVVWVGSAHVIVQTGKSEDAAGYPVRIVRNAFGENLPARDLLVTAEHCIHVEDRFVPVRMLVNGSSIFYDRSITEYRYFHVETDVHSVILAEGLETESYLDTGNRRSFTSGRVVSLCSRNLDWSQAAAELETSRTFVEPIHARLAARATDTLGLTVTNATDITTDARIEITTMFGTPLRRVRERDGMIVVSLPEGVNAVRIMSRASRPSDVVGPFCDDRRMLGLLVGEVTLWDSHVTRSVNTHMVDAEADGWHGLDHPSLRWTNGAATLLIGERQPGSVGVLSLQIAQSGPYLLEDDAEMTKVA</sequence>
<dbReference type="Proteomes" id="UP001176960">
    <property type="component" value="Unassembled WGS sequence"/>
</dbReference>
<evidence type="ECO:0000259" key="2">
    <source>
        <dbReference type="Pfam" id="PF13403"/>
    </source>
</evidence>
<dbReference type="EMBL" id="CATKSH010000009">
    <property type="protein sequence ID" value="CAI9120868.1"/>
    <property type="molecule type" value="Genomic_DNA"/>
</dbReference>
<name>A0AA35VAS3_9PROT</name>
<comment type="caution">
    <text evidence="3">The sequence shown here is derived from an EMBL/GenBank/DDBJ whole genome shotgun (WGS) entry which is preliminary data.</text>
</comment>
<keyword evidence="4" id="KW-1185">Reference proteome</keyword>
<evidence type="ECO:0000313" key="4">
    <source>
        <dbReference type="Proteomes" id="UP001176960"/>
    </source>
</evidence>
<reference evidence="3" key="1">
    <citation type="submission" date="2023-03" db="EMBL/GenBank/DDBJ databases">
        <authorList>
            <person name="Cleenwerck I."/>
        </authorList>
    </citation>
    <scope>NUCLEOTIDE SEQUENCE</scope>
    <source>
        <strain evidence="3">LMG 32879</strain>
    </source>
</reference>
<feature type="domain" description="Hedgehog/Intein (Hint)" evidence="2">
    <location>
        <begin position="608"/>
        <end position="746"/>
    </location>
</feature>
<feature type="region of interest" description="Disordered" evidence="1">
    <location>
        <begin position="1"/>
        <end position="22"/>
    </location>
</feature>
<accession>A0AA35VAS3</accession>
<gene>
    <name evidence="3" type="ORF">LMG32879_001708</name>
</gene>
<protein>
    <submittedName>
        <fullName evidence="3">Hint domain-containing protein</fullName>
    </submittedName>
</protein>
<proteinExistence type="predicted"/>
<evidence type="ECO:0000313" key="3">
    <source>
        <dbReference type="EMBL" id="CAI9120868.1"/>
    </source>
</evidence>
<dbReference type="AlphaFoldDB" id="A0AA35VAS3"/>
<dbReference type="InterPro" id="IPR028992">
    <property type="entry name" value="Hedgehog/Intein_dom"/>
</dbReference>
<dbReference type="SUPFAM" id="SSF51294">
    <property type="entry name" value="Hedgehog/intein (Hint) domain"/>
    <property type="match status" value="1"/>
</dbReference>
<evidence type="ECO:0000256" key="1">
    <source>
        <dbReference type="SAM" id="MobiDB-lite"/>
    </source>
</evidence>
<dbReference type="Gene3D" id="2.170.16.10">
    <property type="entry name" value="Hedgehog/Intein (Hint) domain"/>
    <property type="match status" value="1"/>
</dbReference>
<dbReference type="Pfam" id="PF13403">
    <property type="entry name" value="Hint_2"/>
    <property type="match status" value="1"/>
</dbReference>
<dbReference type="InterPro" id="IPR036844">
    <property type="entry name" value="Hint_dom_sf"/>
</dbReference>
<feature type="compositionally biased region" description="Polar residues" evidence="1">
    <location>
        <begin position="1"/>
        <end position="13"/>
    </location>
</feature>
<dbReference type="RefSeq" id="WP_289841229.1">
    <property type="nucleotide sequence ID" value="NZ_CATKSH010000009.1"/>
</dbReference>
<organism evidence="3 4">
    <name type="scientific">Brytella acorum</name>
    <dbReference type="NCBI Taxonomy" id="2959299"/>
    <lineage>
        <taxon>Bacteria</taxon>
        <taxon>Pseudomonadati</taxon>
        <taxon>Pseudomonadota</taxon>
        <taxon>Alphaproteobacteria</taxon>
        <taxon>Acetobacterales</taxon>
        <taxon>Acetobacteraceae</taxon>
        <taxon>Brytella</taxon>
    </lineage>
</organism>